<dbReference type="SUPFAM" id="SSF52980">
    <property type="entry name" value="Restriction endonuclease-like"/>
    <property type="match status" value="1"/>
</dbReference>
<dbReference type="InterPro" id="IPR038726">
    <property type="entry name" value="PDDEXK_AddAB-type"/>
</dbReference>
<dbReference type="Gene3D" id="3.90.320.10">
    <property type="match status" value="1"/>
</dbReference>
<protein>
    <recommendedName>
        <fullName evidence="1">PD-(D/E)XK endonuclease-like domain-containing protein</fullName>
    </recommendedName>
</protein>
<accession>X0V6X4</accession>
<comment type="caution">
    <text evidence="2">The sequence shown here is derived from an EMBL/GenBank/DDBJ whole genome shotgun (WGS) entry which is preliminary data.</text>
</comment>
<proteinExistence type="predicted"/>
<gene>
    <name evidence="2" type="ORF">S01H1_26358</name>
</gene>
<sequence>PPGTVNYSERYIKSESIQLPGHNDTCFISGRFDIVVQLDDGTYGVIDFKTGNPNEEYHELYSRQLHAYAYALEHPAPSTLSLSPVTEMGLLYFYPSKVSQPNIEWLSYDAEIHWIEIKKDEQAFLGFIAEVLGLLESGEPPNPSPTCRWCSYLSQLKNISRL</sequence>
<dbReference type="EMBL" id="BARS01015971">
    <property type="protein sequence ID" value="GAF96395.1"/>
    <property type="molecule type" value="Genomic_DNA"/>
</dbReference>
<dbReference type="InterPro" id="IPR011604">
    <property type="entry name" value="PDDEXK-like_dom_sf"/>
</dbReference>
<dbReference type="AlphaFoldDB" id="X0V6X4"/>
<feature type="domain" description="PD-(D/E)XK endonuclease-like" evidence="1">
    <location>
        <begin position="10"/>
        <end position="153"/>
    </location>
</feature>
<feature type="non-terminal residue" evidence="2">
    <location>
        <position position="1"/>
    </location>
</feature>
<evidence type="ECO:0000259" key="1">
    <source>
        <dbReference type="Pfam" id="PF12705"/>
    </source>
</evidence>
<organism evidence="2">
    <name type="scientific">marine sediment metagenome</name>
    <dbReference type="NCBI Taxonomy" id="412755"/>
    <lineage>
        <taxon>unclassified sequences</taxon>
        <taxon>metagenomes</taxon>
        <taxon>ecological metagenomes</taxon>
    </lineage>
</organism>
<dbReference type="Pfam" id="PF12705">
    <property type="entry name" value="PDDEXK_1"/>
    <property type="match status" value="1"/>
</dbReference>
<evidence type="ECO:0000313" key="2">
    <source>
        <dbReference type="EMBL" id="GAF96395.1"/>
    </source>
</evidence>
<name>X0V6X4_9ZZZZ</name>
<reference evidence="2" key="1">
    <citation type="journal article" date="2014" name="Front. Microbiol.">
        <title>High frequency of phylogenetically diverse reductive dehalogenase-homologous genes in deep subseafloor sedimentary metagenomes.</title>
        <authorList>
            <person name="Kawai M."/>
            <person name="Futagami T."/>
            <person name="Toyoda A."/>
            <person name="Takaki Y."/>
            <person name="Nishi S."/>
            <person name="Hori S."/>
            <person name="Arai W."/>
            <person name="Tsubouchi T."/>
            <person name="Morono Y."/>
            <person name="Uchiyama I."/>
            <person name="Ito T."/>
            <person name="Fujiyama A."/>
            <person name="Inagaki F."/>
            <person name="Takami H."/>
        </authorList>
    </citation>
    <scope>NUCLEOTIDE SEQUENCE</scope>
    <source>
        <strain evidence="2">Expedition CK06-06</strain>
    </source>
</reference>
<dbReference type="InterPro" id="IPR011335">
    <property type="entry name" value="Restrct_endonuc-II-like"/>
</dbReference>